<keyword evidence="2" id="KW-1185">Reference proteome</keyword>
<protein>
    <submittedName>
        <fullName evidence="1">Uncharacterized protein</fullName>
    </submittedName>
</protein>
<dbReference type="AlphaFoldDB" id="A0A4S8LLW1"/>
<accession>A0A4S8LLW1</accession>
<dbReference type="EMBL" id="ML179349">
    <property type="protein sequence ID" value="THU90000.1"/>
    <property type="molecule type" value="Genomic_DNA"/>
</dbReference>
<dbReference type="Proteomes" id="UP000297245">
    <property type="component" value="Unassembled WGS sequence"/>
</dbReference>
<dbReference type="OrthoDB" id="3047184at2759"/>
<evidence type="ECO:0000313" key="2">
    <source>
        <dbReference type="Proteomes" id="UP000297245"/>
    </source>
</evidence>
<gene>
    <name evidence="1" type="ORF">K435DRAFT_864703</name>
</gene>
<evidence type="ECO:0000313" key="1">
    <source>
        <dbReference type="EMBL" id="THU90000.1"/>
    </source>
</evidence>
<dbReference type="Gene3D" id="1.20.1280.140">
    <property type="match status" value="1"/>
</dbReference>
<organism evidence="1 2">
    <name type="scientific">Dendrothele bispora (strain CBS 962.96)</name>
    <dbReference type="NCBI Taxonomy" id="1314807"/>
    <lineage>
        <taxon>Eukaryota</taxon>
        <taxon>Fungi</taxon>
        <taxon>Dikarya</taxon>
        <taxon>Basidiomycota</taxon>
        <taxon>Agaricomycotina</taxon>
        <taxon>Agaricomycetes</taxon>
        <taxon>Agaricomycetidae</taxon>
        <taxon>Agaricales</taxon>
        <taxon>Agaricales incertae sedis</taxon>
        <taxon>Dendrothele</taxon>
    </lineage>
</organism>
<proteinExistence type="predicted"/>
<sequence>MKGADDIQSSGNPLNETGGTDILNSLQAIKAPFMSIMDSYITQRNEFARVLYTNLIHQDLQNIESETNSFYSSLMSNVPGELKQETDSLRSDFENAINSAMSAYD</sequence>
<reference evidence="1 2" key="1">
    <citation type="journal article" date="2019" name="Nat. Ecol. Evol.">
        <title>Megaphylogeny resolves global patterns of mushroom evolution.</title>
        <authorList>
            <person name="Varga T."/>
            <person name="Krizsan K."/>
            <person name="Foldi C."/>
            <person name="Dima B."/>
            <person name="Sanchez-Garcia M."/>
            <person name="Sanchez-Ramirez S."/>
            <person name="Szollosi G.J."/>
            <person name="Szarkandi J.G."/>
            <person name="Papp V."/>
            <person name="Albert L."/>
            <person name="Andreopoulos W."/>
            <person name="Angelini C."/>
            <person name="Antonin V."/>
            <person name="Barry K.W."/>
            <person name="Bougher N.L."/>
            <person name="Buchanan P."/>
            <person name="Buyck B."/>
            <person name="Bense V."/>
            <person name="Catcheside P."/>
            <person name="Chovatia M."/>
            <person name="Cooper J."/>
            <person name="Damon W."/>
            <person name="Desjardin D."/>
            <person name="Finy P."/>
            <person name="Geml J."/>
            <person name="Haridas S."/>
            <person name="Hughes K."/>
            <person name="Justo A."/>
            <person name="Karasinski D."/>
            <person name="Kautmanova I."/>
            <person name="Kiss B."/>
            <person name="Kocsube S."/>
            <person name="Kotiranta H."/>
            <person name="LaButti K.M."/>
            <person name="Lechner B.E."/>
            <person name="Liimatainen K."/>
            <person name="Lipzen A."/>
            <person name="Lukacs Z."/>
            <person name="Mihaltcheva S."/>
            <person name="Morgado L.N."/>
            <person name="Niskanen T."/>
            <person name="Noordeloos M.E."/>
            <person name="Ohm R.A."/>
            <person name="Ortiz-Santana B."/>
            <person name="Ovrebo C."/>
            <person name="Racz N."/>
            <person name="Riley R."/>
            <person name="Savchenko A."/>
            <person name="Shiryaev A."/>
            <person name="Soop K."/>
            <person name="Spirin V."/>
            <person name="Szebenyi C."/>
            <person name="Tomsovsky M."/>
            <person name="Tulloss R.E."/>
            <person name="Uehling J."/>
            <person name="Grigoriev I.V."/>
            <person name="Vagvolgyi C."/>
            <person name="Papp T."/>
            <person name="Martin F.M."/>
            <person name="Miettinen O."/>
            <person name="Hibbett D.S."/>
            <person name="Nagy L.G."/>
        </authorList>
    </citation>
    <scope>NUCLEOTIDE SEQUENCE [LARGE SCALE GENOMIC DNA]</scope>
    <source>
        <strain evidence="1 2">CBS 962.96</strain>
    </source>
</reference>
<name>A0A4S8LLW1_DENBC</name>